<accession>I1QUU2</accession>
<reference evidence="2 3" key="2">
    <citation type="submission" date="2018-04" db="EMBL/GenBank/DDBJ databases">
        <title>OglaRS2 (Oryza glaberrima Reference Sequence Version 2).</title>
        <authorList>
            <person name="Zhang J."/>
            <person name="Kudrna D."/>
            <person name="Lee S."/>
            <person name="Talag J."/>
            <person name="Rajasekar S."/>
            <person name="Wing R.A."/>
        </authorList>
    </citation>
    <scope>NUCLEOTIDE SEQUENCE [LARGE SCALE GENOMIC DNA]</scope>
    <source>
        <strain evidence="2 3">cv. IRGC 96717</strain>
    </source>
</reference>
<protein>
    <submittedName>
        <fullName evidence="2">Uncharacterized protein</fullName>
    </submittedName>
</protein>
<dbReference type="Proteomes" id="UP000007306">
    <property type="component" value="Chromosome 10"/>
</dbReference>
<reference evidence="2" key="1">
    <citation type="submission" date="2015-06" db="UniProtKB">
        <authorList>
            <consortium name="EnsemblPlants"/>
        </authorList>
    </citation>
    <scope>IDENTIFICATION</scope>
</reference>
<name>I1QUU2_ORYGL</name>
<feature type="compositionally biased region" description="Basic residues" evidence="1">
    <location>
        <begin position="1"/>
        <end position="18"/>
    </location>
</feature>
<dbReference type="EnsemblPlants" id="ORGLA10G0097500.1">
    <property type="protein sequence ID" value="ORGLA10G0097500.1"/>
    <property type="gene ID" value="ORGLA10G0097500"/>
</dbReference>
<feature type="compositionally biased region" description="Basic residues" evidence="1">
    <location>
        <begin position="65"/>
        <end position="80"/>
    </location>
</feature>
<keyword evidence="3" id="KW-1185">Reference proteome</keyword>
<evidence type="ECO:0000256" key="1">
    <source>
        <dbReference type="SAM" id="MobiDB-lite"/>
    </source>
</evidence>
<evidence type="ECO:0000313" key="2">
    <source>
        <dbReference type="EnsemblPlants" id="ORGLA10G0097500.1"/>
    </source>
</evidence>
<organism evidence="2 3">
    <name type="scientific">Oryza glaberrima</name>
    <name type="common">African rice</name>
    <dbReference type="NCBI Taxonomy" id="4538"/>
    <lineage>
        <taxon>Eukaryota</taxon>
        <taxon>Viridiplantae</taxon>
        <taxon>Streptophyta</taxon>
        <taxon>Embryophyta</taxon>
        <taxon>Tracheophyta</taxon>
        <taxon>Spermatophyta</taxon>
        <taxon>Magnoliopsida</taxon>
        <taxon>Liliopsida</taxon>
        <taxon>Poales</taxon>
        <taxon>Poaceae</taxon>
        <taxon>BOP clade</taxon>
        <taxon>Oryzoideae</taxon>
        <taxon>Oryzeae</taxon>
        <taxon>Oryzinae</taxon>
        <taxon>Oryza</taxon>
    </lineage>
</organism>
<dbReference type="HOGENOM" id="CLU_2458445_0_0_1"/>
<feature type="region of interest" description="Disordered" evidence="1">
    <location>
        <begin position="1"/>
        <end position="89"/>
    </location>
</feature>
<proteinExistence type="predicted"/>
<evidence type="ECO:0000313" key="3">
    <source>
        <dbReference type="Proteomes" id="UP000007306"/>
    </source>
</evidence>
<dbReference type="Gramene" id="ORGLA10G0097500.1">
    <property type="protein sequence ID" value="ORGLA10G0097500.1"/>
    <property type="gene ID" value="ORGLA10G0097500"/>
</dbReference>
<dbReference type="AlphaFoldDB" id="I1QUU2"/>
<sequence>MWWRARKRRRKPASRAARRKDLPTSVARTSEVGEERQRRISRRRSSPSTATPLVAVPRAPTAHAATHRLPSHAGCRRCSTRTRVATPDE</sequence>